<dbReference type="EMBL" id="JAGYPN010000002">
    <property type="protein sequence ID" value="MBS4223574.1"/>
    <property type="molecule type" value="Genomic_DNA"/>
</dbReference>
<dbReference type="Proteomes" id="UP000676456">
    <property type="component" value="Unassembled WGS sequence"/>
</dbReference>
<dbReference type="InterPro" id="IPR027383">
    <property type="entry name" value="Znf_put"/>
</dbReference>
<name>A0A942Z4F3_9BACI</name>
<feature type="transmembrane region" description="Helical" evidence="1">
    <location>
        <begin position="157"/>
        <end position="179"/>
    </location>
</feature>
<comment type="caution">
    <text evidence="3">The sequence shown here is derived from an EMBL/GenBank/DDBJ whole genome shotgun (WGS) entry which is preliminary data.</text>
</comment>
<evidence type="ECO:0000313" key="4">
    <source>
        <dbReference type="Proteomes" id="UP000676456"/>
    </source>
</evidence>
<proteinExistence type="predicted"/>
<keyword evidence="4" id="KW-1185">Reference proteome</keyword>
<keyword evidence="1" id="KW-0472">Membrane</keyword>
<organism evidence="3 4">
    <name type="scientific">Lederbergia citrea</name>
    <dbReference type="NCBI Taxonomy" id="2833581"/>
    <lineage>
        <taxon>Bacteria</taxon>
        <taxon>Bacillati</taxon>
        <taxon>Bacillota</taxon>
        <taxon>Bacilli</taxon>
        <taxon>Bacillales</taxon>
        <taxon>Bacillaceae</taxon>
        <taxon>Lederbergia</taxon>
    </lineage>
</organism>
<feature type="transmembrane region" description="Helical" evidence="1">
    <location>
        <begin position="72"/>
        <end position="90"/>
    </location>
</feature>
<keyword evidence="1" id="KW-0812">Transmembrane</keyword>
<evidence type="ECO:0000256" key="1">
    <source>
        <dbReference type="SAM" id="Phobius"/>
    </source>
</evidence>
<dbReference type="AlphaFoldDB" id="A0A942Z4F3"/>
<dbReference type="Pfam" id="PF13490">
    <property type="entry name" value="zf-HC2"/>
    <property type="match status" value="1"/>
</dbReference>
<keyword evidence="1" id="KW-1133">Transmembrane helix</keyword>
<sequence length="185" mass="20779">MMNKDCFIAEDLLPLYNEGLLQAETAEWLESHLRTCPNCRELALLSKEPVQTDPITSTVDHEKMMSKINLKLSIYQIIFVGLSFFFAIKTSLLNDSFGFILSYAILGVVTYLFYRSFLIVIAIAFLPIFIWSIIHSISEFTSTEITQGQLWLGIPGAALLAGIHLIFAMIGCLIGLLILKLKERG</sequence>
<reference evidence="3 4" key="1">
    <citation type="submission" date="2021-05" db="EMBL/GenBank/DDBJ databases">
        <title>Novel Bacillus species.</title>
        <authorList>
            <person name="Liu G."/>
        </authorList>
    </citation>
    <scope>NUCLEOTIDE SEQUENCE [LARGE SCALE GENOMIC DNA]</scope>
    <source>
        <strain evidence="3 4">FJAT-49682</strain>
    </source>
</reference>
<feature type="transmembrane region" description="Helical" evidence="1">
    <location>
        <begin position="96"/>
        <end position="114"/>
    </location>
</feature>
<evidence type="ECO:0000313" key="3">
    <source>
        <dbReference type="EMBL" id="MBS4223574.1"/>
    </source>
</evidence>
<feature type="transmembrane region" description="Helical" evidence="1">
    <location>
        <begin position="119"/>
        <end position="137"/>
    </location>
</feature>
<protein>
    <submittedName>
        <fullName evidence="3">Zf-HC2 domain-containing protein</fullName>
    </submittedName>
</protein>
<accession>A0A942Z4F3</accession>
<gene>
    <name evidence="3" type="ORF">KHA91_12530</name>
</gene>
<evidence type="ECO:0000259" key="2">
    <source>
        <dbReference type="Pfam" id="PF13490"/>
    </source>
</evidence>
<feature type="domain" description="Putative zinc-finger" evidence="2">
    <location>
        <begin position="8"/>
        <end position="40"/>
    </location>
</feature>